<sequence>MGWGSDGLEDSHMKFEHKWPRQDSKVPKPKAGGCRCDHLPSCPPSTAVQMDSKILIQGKPGALAYSQPSPCDPKTLGTKGAQENVLGGMGLKNGGKTTSGPKHQS</sequence>
<proteinExistence type="predicted"/>
<evidence type="ECO:0000313" key="2">
    <source>
        <dbReference type="EMBL" id="GLD67578.1"/>
    </source>
</evidence>
<dbReference type="AlphaFoldDB" id="A0AAD3RG00"/>
<reference evidence="2" key="1">
    <citation type="submission" date="2022-08" db="EMBL/GenBank/DDBJ databases">
        <title>Genome sequencing of akame (Lates japonicus).</title>
        <authorList>
            <person name="Hashiguchi Y."/>
            <person name="Takahashi H."/>
        </authorList>
    </citation>
    <scope>NUCLEOTIDE SEQUENCE</scope>
    <source>
        <strain evidence="2">Kochi</strain>
    </source>
</reference>
<feature type="region of interest" description="Disordered" evidence="1">
    <location>
        <begin position="65"/>
        <end position="105"/>
    </location>
</feature>
<dbReference type="Proteomes" id="UP001279410">
    <property type="component" value="Unassembled WGS sequence"/>
</dbReference>
<feature type="compositionally biased region" description="Polar residues" evidence="1">
    <location>
        <begin position="95"/>
        <end position="105"/>
    </location>
</feature>
<accession>A0AAD3RG00</accession>
<evidence type="ECO:0000313" key="3">
    <source>
        <dbReference type="Proteomes" id="UP001279410"/>
    </source>
</evidence>
<feature type="compositionally biased region" description="Basic and acidic residues" evidence="1">
    <location>
        <begin position="9"/>
        <end position="26"/>
    </location>
</feature>
<dbReference type="EMBL" id="BRZM01000114">
    <property type="protein sequence ID" value="GLD67578.1"/>
    <property type="molecule type" value="Genomic_DNA"/>
</dbReference>
<name>A0AAD3RG00_LATJO</name>
<organism evidence="2 3">
    <name type="scientific">Lates japonicus</name>
    <name type="common">Japanese lates</name>
    <dbReference type="NCBI Taxonomy" id="270547"/>
    <lineage>
        <taxon>Eukaryota</taxon>
        <taxon>Metazoa</taxon>
        <taxon>Chordata</taxon>
        <taxon>Craniata</taxon>
        <taxon>Vertebrata</taxon>
        <taxon>Euteleostomi</taxon>
        <taxon>Actinopterygii</taxon>
        <taxon>Neopterygii</taxon>
        <taxon>Teleostei</taxon>
        <taxon>Neoteleostei</taxon>
        <taxon>Acanthomorphata</taxon>
        <taxon>Carangaria</taxon>
        <taxon>Carangaria incertae sedis</taxon>
        <taxon>Centropomidae</taxon>
        <taxon>Lates</taxon>
    </lineage>
</organism>
<gene>
    <name evidence="2" type="ORF">AKAME5_001891600</name>
</gene>
<comment type="caution">
    <text evidence="2">The sequence shown here is derived from an EMBL/GenBank/DDBJ whole genome shotgun (WGS) entry which is preliminary data.</text>
</comment>
<keyword evidence="3" id="KW-1185">Reference proteome</keyword>
<protein>
    <submittedName>
        <fullName evidence="2">B-cell CLL/lymphoma 9 protein</fullName>
    </submittedName>
</protein>
<evidence type="ECO:0000256" key="1">
    <source>
        <dbReference type="SAM" id="MobiDB-lite"/>
    </source>
</evidence>
<feature type="region of interest" description="Disordered" evidence="1">
    <location>
        <begin position="1"/>
        <end position="34"/>
    </location>
</feature>